<name>A0A6A6AX78_9PEZI</name>
<protein>
    <recommendedName>
        <fullName evidence="4">Aegerolysin Aa-Pri1</fullName>
    </recommendedName>
</protein>
<evidence type="ECO:0000313" key="3">
    <source>
        <dbReference type="Proteomes" id="UP000799438"/>
    </source>
</evidence>
<organism evidence="2 3">
    <name type="scientific">Aplosporella prunicola CBS 121167</name>
    <dbReference type="NCBI Taxonomy" id="1176127"/>
    <lineage>
        <taxon>Eukaryota</taxon>
        <taxon>Fungi</taxon>
        <taxon>Dikarya</taxon>
        <taxon>Ascomycota</taxon>
        <taxon>Pezizomycotina</taxon>
        <taxon>Dothideomycetes</taxon>
        <taxon>Dothideomycetes incertae sedis</taxon>
        <taxon>Botryosphaeriales</taxon>
        <taxon>Aplosporellaceae</taxon>
        <taxon>Aplosporella</taxon>
    </lineage>
</organism>
<dbReference type="PIRSF" id="PIRSF007951">
    <property type="entry name" value="Hemolysin, aegerolysin type"/>
    <property type="match status" value="1"/>
</dbReference>
<dbReference type="EMBL" id="ML995568">
    <property type="protein sequence ID" value="KAF2135585.1"/>
    <property type="molecule type" value="Genomic_DNA"/>
</dbReference>
<reference evidence="2" key="1">
    <citation type="journal article" date="2020" name="Stud. Mycol.">
        <title>101 Dothideomycetes genomes: a test case for predicting lifestyles and emergence of pathogens.</title>
        <authorList>
            <person name="Haridas S."/>
            <person name="Albert R."/>
            <person name="Binder M."/>
            <person name="Bloem J."/>
            <person name="Labutti K."/>
            <person name="Salamov A."/>
            <person name="Andreopoulos B."/>
            <person name="Baker S."/>
            <person name="Barry K."/>
            <person name="Bills G."/>
            <person name="Bluhm B."/>
            <person name="Cannon C."/>
            <person name="Castanera R."/>
            <person name="Culley D."/>
            <person name="Daum C."/>
            <person name="Ezra D."/>
            <person name="Gonzalez J."/>
            <person name="Henrissat B."/>
            <person name="Kuo A."/>
            <person name="Liang C."/>
            <person name="Lipzen A."/>
            <person name="Lutzoni F."/>
            <person name="Magnuson J."/>
            <person name="Mondo S."/>
            <person name="Nolan M."/>
            <person name="Ohm R."/>
            <person name="Pangilinan J."/>
            <person name="Park H.-J."/>
            <person name="Ramirez L."/>
            <person name="Alfaro M."/>
            <person name="Sun H."/>
            <person name="Tritt A."/>
            <person name="Yoshinaga Y."/>
            <person name="Zwiers L.-H."/>
            <person name="Turgeon B."/>
            <person name="Goodwin S."/>
            <person name="Spatafora J."/>
            <person name="Crous P."/>
            <person name="Grigoriev I."/>
        </authorList>
    </citation>
    <scope>NUCLEOTIDE SEQUENCE</scope>
    <source>
        <strain evidence="2">CBS 121167</strain>
    </source>
</reference>
<dbReference type="RefSeq" id="XP_033391303.1">
    <property type="nucleotide sequence ID" value="XM_033544582.1"/>
</dbReference>
<dbReference type="AlphaFoldDB" id="A0A6A6AX78"/>
<dbReference type="Pfam" id="PF06355">
    <property type="entry name" value="Aegerolysin"/>
    <property type="match status" value="1"/>
</dbReference>
<dbReference type="Gene3D" id="2.60.270.50">
    <property type="match status" value="1"/>
</dbReference>
<dbReference type="OrthoDB" id="2727348at2759"/>
<dbReference type="InterPro" id="IPR009413">
    <property type="entry name" value="Aegerolysin-typ"/>
</dbReference>
<evidence type="ECO:0000313" key="2">
    <source>
        <dbReference type="EMBL" id="KAF2135585.1"/>
    </source>
</evidence>
<proteinExistence type="inferred from homology"/>
<dbReference type="GO" id="GO:0019836">
    <property type="term" value="P:symbiont-mediated hemolysis of host erythrocyte"/>
    <property type="evidence" value="ECO:0007669"/>
    <property type="project" value="InterPro"/>
</dbReference>
<gene>
    <name evidence="2" type="ORF">K452DRAFT_322971</name>
</gene>
<dbReference type="Proteomes" id="UP000799438">
    <property type="component" value="Unassembled WGS sequence"/>
</dbReference>
<dbReference type="GeneID" id="54302078"/>
<evidence type="ECO:0008006" key="4">
    <source>
        <dbReference type="Google" id="ProtNLM"/>
    </source>
</evidence>
<sequence length="137" mass="15095">MAYAQWVAIKIINSFRNGTITLKHAQALWGKFYRDGNKDAEISTDDVEKITIPAGSQATIYACGRSDASSGTEGKIDLYEDNQKICTIYWDCPWGSKTNNFQIQDRNSNAGYMVSVGDWSRDSGAIGNVDVEVAKKG</sequence>
<comment type="similarity">
    <text evidence="1">Belongs to the aegerolysin family.</text>
</comment>
<keyword evidence="3" id="KW-1185">Reference proteome</keyword>
<accession>A0A6A6AX78</accession>
<evidence type="ECO:0000256" key="1">
    <source>
        <dbReference type="ARBA" id="ARBA00010795"/>
    </source>
</evidence>